<evidence type="ECO:0000259" key="4">
    <source>
        <dbReference type="SMART" id="SM00563"/>
    </source>
</evidence>
<evidence type="ECO:0000313" key="5">
    <source>
        <dbReference type="EMBL" id="OHV39512.1"/>
    </source>
</evidence>
<keyword evidence="1 5" id="KW-0808">Transferase</keyword>
<dbReference type="EMBL" id="MBLM01000102">
    <property type="protein sequence ID" value="OHV39512.1"/>
    <property type="molecule type" value="Genomic_DNA"/>
</dbReference>
<dbReference type="GO" id="GO:0005886">
    <property type="term" value="C:plasma membrane"/>
    <property type="evidence" value="ECO:0007669"/>
    <property type="project" value="TreeGrafter"/>
</dbReference>
<evidence type="ECO:0000256" key="2">
    <source>
        <dbReference type="ARBA" id="ARBA00023315"/>
    </source>
</evidence>
<reference evidence="6" key="1">
    <citation type="submission" date="2016-07" db="EMBL/GenBank/DDBJ databases">
        <title>Sequence Frankia sp. strain CcI1.17.</title>
        <authorList>
            <person name="Ghodhbane-Gtari F."/>
            <person name="Swanson E."/>
            <person name="Gueddou A."/>
            <person name="Morris K."/>
            <person name="Hezbri K."/>
            <person name="Ktari A."/>
            <person name="Nouioui I."/>
            <person name="Abebe-Akele F."/>
            <person name="Simpson S."/>
            <person name="Thomas K."/>
            <person name="Gtari M."/>
            <person name="Tisa L.S."/>
            <person name="Hurst S."/>
        </authorList>
    </citation>
    <scope>NUCLEOTIDE SEQUENCE [LARGE SCALE GENOMIC DNA]</scope>
    <source>
        <strain evidence="6">Cc1.17</strain>
    </source>
</reference>
<dbReference type="GO" id="GO:0003841">
    <property type="term" value="F:1-acylglycerol-3-phosphate O-acyltransferase activity"/>
    <property type="evidence" value="ECO:0007669"/>
    <property type="project" value="TreeGrafter"/>
</dbReference>
<dbReference type="Pfam" id="PF01553">
    <property type="entry name" value="Acyltransferase"/>
    <property type="match status" value="1"/>
</dbReference>
<dbReference type="GO" id="GO:0006654">
    <property type="term" value="P:phosphatidic acid biosynthetic process"/>
    <property type="evidence" value="ECO:0007669"/>
    <property type="project" value="TreeGrafter"/>
</dbReference>
<dbReference type="OrthoDB" id="9808424at2"/>
<dbReference type="RefSeq" id="WP_071083611.1">
    <property type="nucleotide sequence ID" value="NZ_MBLM01000102.1"/>
</dbReference>
<dbReference type="CDD" id="cd07989">
    <property type="entry name" value="LPLAT_AGPAT-like"/>
    <property type="match status" value="1"/>
</dbReference>
<dbReference type="PANTHER" id="PTHR10434:SF11">
    <property type="entry name" value="1-ACYL-SN-GLYCEROL-3-PHOSPHATE ACYLTRANSFERASE"/>
    <property type="match status" value="1"/>
</dbReference>
<gene>
    <name evidence="5" type="ORF">CC117_15085</name>
</gene>
<dbReference type="SUPFAM" id="SSF69593">
    <property type="entry name" value="Glycerol-3-phosphate (1)-acyltransferase"/>
    <property type="match status" value="1"/>
</dbReference>
<name>A0A1S1R2H2_9ACTN</name>
<protein>
    <submittedName>
        <fullName evidence="5">Glycerol acyltransferase</fullName>
    </submittedName>
</protein>
<feature type="compositionally biased region" description="Pro residues" evidence="3">
    <location>
        <begin position="9"/>
        <end position="38"/>
    </location>
</feature>
<sequence>MTTADHPLDPAPPAVPPAPAATPAPPAPAAAPTPPAPATPVGAAIPATGAAEPDEAQTGLAKPGVPEGAAEGAEASVARVRPAEASELAASRPGGRPVARQAQTGPAHRGAESKPFNDITHRVLKPPVRQVLNHLVMSVTHEGWEKVPRDEPLIFAGNHSSWMDGPLVVIEAPRTVRCLVKSEMYKGIVGRLLMFVGQIPVDRGRPDRAALHTALDELSRGGAIGVFPEGTRGSGEMAAVQHGIAYLAVHGRCRVLPVACINTGAALPRGARWPRRSVKVRVVFGEPFEVEVPVNPRSRRALAAVAEDIRVRLADHLATARAGAALESPGAE</sequence>
<evidence type="ECO:0000256" key="3">
    <source>
        <dbReference type="SAM" id="MobiDB-lite"/>
    </source>
</evidence>
<evidence type="ECO:0000313" key="6">
    <source>
        <dbReference type="Proteomes" id="UP000179627"/>
    </source>
</evidence>
<dbReference type="AlphaFoldDB" id="A0A1S1R2H2"/>
<proteinExistence type="predicted"/>
<feature type="compositionally biased region" description="Low complexity" evidence="3">
    <location>
        <begin position="39"/>
        <end position="51"/>
    </location>
</feature>
<dbReference type="InterPro" id="IPR002123">
    <property type="entry name" value="Plipid/glycerol_acylTrfase"/>
</dbReference>
<dbReference type="Proteomes" id="UP000179627">
    <property type="component" value="Unassembled WGS sequence"/>
</dbReference>
<dbReference type="PANTHER" id="PTHR10434">
    <property type="entry name" value="1-ACYL-SN-GLYCEROL-3-PHOSPHATE ACYLTRANSFERASE"/>
    <property type="match status" value="1"/>
</dbReference>
<keyword evidence="6" id="KW-1185">Reference proteome</keyword>
<feature type="domain" description="Phospholipid/glycerol acyltransferase" evidence="4">
    <location>
        <begin position="153"/>
        <end position="263"/>
    </location>
</feature>
<keyword evidence="2 5" id="KW-0012">Acyltransferase</keyword>
<evidence type="ECO:0000256" key="1">
    <source>
        <dbReference type="ARBA" id="ARBA00022679"/>
    </source>
</evidence>
<organism evidence="5 6">
    <name type="scientific">Parafrankia colletiae</name>
    <dbReference type="NCBI Taxonomy" id="573497"/>
    <lineage>
        <taxon>Bacteria</taxon>
        <taxon>Bacillati</taxon>
        <taxon>Actinomycetota</taxon>
        <taxon>Actinomycetes</taxon>
        <taxon>Frankiales</taxon>
        <taxon>Frankiaceae</taxon>
        <taxon>Parafrankia</taxon>
    </lineage>
</organism>
<comment type="caution">
    <text evidence="5">The sequence shown here is derived from an EMBL/GenBank/DDBJ whole genome shotgun (WGS) entry which is preliminary data.</text>
</comment>
<dbReference type="SMART" id="SM00563">
    <property type="entry name" value="PlsC"/>
    <property type="match status" value="1"/>
</dbReference>
<feature type="compositionally biased region" description="Low complexity" evidence="3">
    <location>
        <begin position="63"/>
        <end position="80"/>
    </location>
</feature>
<accession>A0A1S1R2H2</accession>
<feature type="region of interest" description="Disordered" evidence="3">
    <location>
        <begin position="1"/>
        <end position="122"/>
    </location>
</feature>